<name>A0A1I6XG39_9ACTN</name>
<dbReference type="NCBIfam" id="TIGR01907">
    <property type="entry name" value="casE_Cse3"/>
    <property type="match status" value="1"/>
</dbReference>
<sequence length="240" mass="26855">MFLSKLPVNVVSRKFRRDIANVHDMHRTVMDAFPSTDQSAARSEHGVLWRLDRTTQGYVLYVQSRIQPNWDRLPENYLSERGKVRCLQPVLQAIRAGTAFRFRIVANPTRRLKPQNDHRNDGNRRHNRRVPLHRPGEQTSWLVRQAEQRGFVLPAASTGEPDVTATPLPDLSGRQKDTPEGMQSPRHNKITIAPVRFDGRLVVTDPDQLVQTISDGIGPAKAYGCGLMSLAPVGNGAGSA</sequence>
<dbReference type="Pfam" id="PF08798">
    <property type="entry name" value="CRISPR_assoc"/>
    <property type="match status" value="1"/>
</dbReference>
<accession>A0A1I6XG39</accession>
<organism evidence="2 3">
    <name type="scientific">Actinopolyspora righensis</name>
    <dbReference type="NCBI Taxonomy" id="995060"/>
    <lineage>
        <taxon>Bacteria</taxon>
        <taxon>Bacillati</taxon>
        <taxon>Actinomycetota</taxon>
        <taxon>Actinomycetes</taxon>
        <taxon>Actinopolysporales</taxon>
        <taxon>Actinopolysporaceae</taxon>
        <taxon>Actinopolyspora</taxon>
        <taxon>Actinopolyspora alba group</taxon>
    </lineage>
</organism>
<evidence type="ECO:0000313" key="2">
    <source>
        <dbReference type="EMBL" id="SFT37096.1"/>
    </source>
</evidence>
<feature type="region of interest" description="Disordered" evidence="1">
    <location>
        <begin position="107"/>
        <end position="139"/>
    </location>
</feature>
<dbReference type="EMBL" id="FPAT01000001">
    <property type="protein sequence ID" value="SFT37096.1"/>
    <property type="molecule type" value="Genomic_DNA"/>
</dbReference>
<proteinExistence type="predicted"/>
<dbReference type="Proteomes" id="UP000199165">
    <property type="component" value="Unassembled WGS sequence"/>
</dbReference>
<protein>
    <submittedName>
        <fullName evidence="2">CRISPR system Cascade subunit CasE</fullName>
    </submittedName>
</protein>
<dbReference type="InterPro" id="IPR010179">
    <property type="entry name" value="CRISPR-assoc_prot_Cse3"/>
</dbReference>
<dbReference type="AlphaFoldDB" id="A0A1I6XG39"/>
<dbReference type="Gene3D" id="3.30.70.1200">
    <property type="entry name" value="Crispr-associated protein, domain 1"/>
    <property type="match status" value="1"/>
</dbReference>
<keyword evidence="3" id="KW-1185">Reference proteome</keyword>
<dbReference type="SMART" id="SM01101">
    <property type="entry name" value="CRISPR_assoc"/>
    <property type="match status" value="1"/>
</dbReference>
<feature type="region of interest" description="Disordered" evidence="1">
    <location>
        <begin position="152"/>
        <end position="187"/>
    </location>
</feature>
<gene>
    <name evidence="2" type="ORF">SAMN04487904_101554</name>
</gene>
<evidence type="ECO:0000313" key="3">
    <source>
        <dbReference type="Proteomes" id="UP000199165"/>
    </source>
</evidence>
<feature type="compositionally biased region" description="Basic and acidic residues" evidence="1">
    <location>
        <begin position="114"/>
        <end position="124"/>
    </location>
</feature>
<evidence type="ECO:0000256" key="1">
    <source>
        <dbReference type="SAM" id="MobiDB-lite"/>
    </source>
</evidence>
<dbReference type="RefSeq" id="WP_092973706.1">
    <property type="nucleotide sequence ID" value="NZ_FPAT01000001.1"/>
</dbReference>
<dbReference type="CDD" id="cd09727">
    <property type="entry name" value="Cas6_I-E"/>
    <property type="match status" value="1"/>
</dbReference>
<dbReference type="Gene3D" id="3.30.70.1210">
    <property type="entry name" value="Crispr-associated protein, domain 2"/>
    <property type="match status" value="1"/>
</dbReference>
<reference evidence="3" key="1">
    <citation type="submission" date="2016-10" db="EMBL/GenBank/DDBJ databases">
        <authorList>
            <person name="Varghese N."/>
            <person name="Submissions S."/>
        </authorList>
    </citation>
    <scope>NUCLEOTIDE SEQUENCE [LARGE SCALE GENOMIC DNA]</scope>
    <source>
        <strain evidence="3">DSM 45501</strain>
    </source>
</reference>
<dbReference type="STRING" id="995060.SAMN04487904_101554"/>
<dbReference type="SUPFAM" id="SSF117987">
    <property type="entry name" value="CRISPR-associated protein"/>
    <property type="match status" value="2"/>
</dbReference>